<gene>
    <name evidence="2" type="ORF">AN484_06435</name>
</gene>
<evidence type="ECO:0000313" key="2">
    <source>
        <dbReference type="EMBL" id="OBQ44520.1"/>
    </source>
</evidence>
<sequence length="73" mass="8460">MNTIVIVTGSIGLVGSYVLGLLFYGNFVRQKQLRELALLFRENQEKFNLYFYNIAIDITKQEIAARQEDDIED</sequence>
<feature type="transmembrane region" description="Helical" evidence="1">
    <location>
        <begin position="6"/>
        <end position="24"/>
    </location>
</feature>
<organism evidence="2 3">
    <name type="scientific">Aphanizomenon flos-aquae WA102</name>
    <dbReference type="NCBI Taxonomy" id="1710896"/>
    <lineage>
        <taxon>Bacteria</taxon>
        <taxon>Bacillati</taxon>
        <taxon>Cyanobacteriota</taxon>
        <taxon>Cyanophyceae</taxon>
        <taxon>Nostocales</taxon>
        <taxon>Aphanizomenonaceae</taxon>
        <taxon>Aphanizomenon</taxon>
    </lineage>
</organism>
<keyword evidence="1" id="KW-1133">Transmembrane helix</keyword>
<evidence type="ECO:0000256" key="1">
    <source>
        <dbReference type="SAM" id="Phobius"/>
    </source>
</evidence>
<comment type="caution">
    <text evidence="2">The sequence shown here is derived from an EMBL/GenBank/DDBJ whole genome shotgun (WGS) entry which is preliminary data.</text>
</comment>
<protein>
    <submittedName>
        <fullName evidence="2">Uncharacterized protein</fullName>
    </submittedName>
</protein>
<keyword evidence="1" id="KW-0472">Membrane</keyword>
<keyword evidence="1" id="KW-0812">Transmembrane</keyword>
<dbReference type="AlphaFoldDB" id="A0A1B7X5E4"/>
<evidence type="ECO:0000313" key="3">
    <source>
        <dbReference type="Proteomes" id="UP000092093"/>
    </source>
</evidence>
<reference evidence="2 3" key="1">
    <citation type="submission" date="2015-09" db="EMBL/GenBank/DDBJ databases">
        <title>Aphanizomenon flos-aquae WA102.</title>
        <authorList>
            <person name="Driscoll C."/>
        </authorList>
    </citation>
    <scope>NUCLEOTIDE SEQUENCE [LARGE SCALE GENOMIC DNA]</scope>
    <source>
        <strain evidence="2">WA102</strain>
    </source>
</reference>
<accession>A0A1B7X5E4</accession>
<name>A0A1B7X5E4_APHFL</name>
<dbReference type="Proteomes" id="UP000092093">
    <property type="component" value="Unassembled WGS sequence"/>
</dbReference>
<proteinExistence type="predicted"/>
<dbReference type="EMBL" id="LJOW01000020">
    <property type="protein sequence ID" value="OBQ44520.1"/>
    <property type="molecule type" value="Genomic_DNA"/>
</dbReference>